<dbReference type="NCBIfam" id="TIGR00654">
    <property type="entry name" value="PhzF_family"/>
    <property type="match status" value="1"/>
</dbReference>
<evidence type="ECO:0008006" key="4">
    <source>
        <dbReference type="Google" id="ProtNLM"/>
    </source>
</evidence>
<evidence type="ECO:0000313" key="3">
    <source>
        <dbReference type="EMBL" id="MPM36663.1"/>
    </source>
</evidence>
<dbReference type="InterPro" id="IPR003719">
    <property type="entry name" value="Phenazine_PhzF-like"/>
</dbReference>
<dbReference type="PIRSF" id="PIRSF016184">
    <property type="entry name" value="PhzC_PhzF"/>
    <property type="match status" value="1"/>
</dbReference>
<dbReference type="PANTHER" id="PTHR13774:SF17">
    <property type="entry name" value="PHENAZINE BIOSYNTHESIS-LIKE DOMAIN-CONTAINING PROTEIN"/>
    <property type="match status" value="1"/>
</dbReference>
<evidence type="ECO:0000256" key="2">
    <source>
        <dbReference type="ARBA" id="ARBA00023235"/>
    </source>
</evidence>
<dbReference type="InterPro" id="IPR010022">
    <property type="entry name" value="XkdX"/>
</dbReference>
<protein>
    <recommendedName>
        <fullName evidence="4">Isomerase YddE</fullName>
    </recommendedName>
</protein>
<comment type="similarity">
    <text evidence="1">Belongs to the PhzF family.</text>
</comment>
<dbReference type="PANTHER" id="PTHR13774">
    <property type="entry name" value="PHENAZINE BIOSYNTHESIS PROTEIN"/>
    <property type="match status" value="1"/>
</dbReference>
<dbReference type="GO" id="GO:0016853">
    <property type="term" value="F:isomerase activity"/>
    <property type="evidence" value="ECO:0007669"/>
    <property type="project" value="UniProtKB-KW"/>
</dbReference>
<comment type="caution">
    <text evidence="3">The sequence shown here is derived from an EMBL/GenBank/DDBJ whole genome shotgun (WGS) entry which is preliminary data.</text>
</comment>
<name>A0A644ZD74_9ZZZZ</name>
<gene>
    <name evidence="3" type="ORF">SDC9_83262</name>
</gene>
<proteinExistence type="inferred from homology"/>
<evidence type="ECO:0000256" key="1">
    <source>
        <dbReference type="ARBA" id="ARBA00008270"/>
    </source>
</evidence>
<reference evidence="3" key="1">
    <citation type="submission" date="2019-08" db="EMBL/GenBank/DDBJ databases">
        <authorList>
            <person name="Kucharzyk K."/>
            <person name="Murdoch R.W."/>
            <person name="Higgins S."/>
            <person name="Loffler F."/>
        </authorList>
    </citation>
    <scope>NUCLEOTIDE SEQUENCE</scope>
</reference>
<dbReference type="Gene3D" id="3.10.310.10">
    <property type="entry name" value="Diaminopimelate Epimerase, Chain A, domain 1"/>
    <property type="match status" value="2"/>
</dbReference>
<dbReference type="GO" id="GO:0005737">
    <property type="term" value="C:cytoplasm"/>
    <property type="evidence" value="ECO:0007669"/>
    <property type="project" value="TreeGrafter"/>
</dbReference>
<dbReference type="Pfam" id="PF02567">
    <property type="entry name" value="PhzC-PhzF"/>
    <property type="match status" value="1"/>
</dbReference>
<dbReference type="SUPFAM" id="SSF54506">
    <property type="entry name" value="Diaminopimelate epimerase-like"/>
    <property type="match status" value="1"/>
</dbReference>
<keyword evidence="2" id="KW-0413">Isomerase</keyword>
<sequence>MAGKFGMVKCYFEHGLWSSNQVKDAVSKGMITSGEYKAITGEVFEEAILKKADKIKKTKALRQYIVNTFTEEVFTGNPAAVCVTQEYISDELMNKIAVENKLSNTCFAFKDGSSYNLRLFTPGGEIDLCGHATLAAAYVILNFFEKNKDILEFDTISGKIKVTKNYDVYEIDLPESELISVPVTDQMAEALGIRPKEAFLGRDLLCVFDKEEDIISMRPKKKRLVGLDGLVTHVTAPSESEKYDCVLRSFAPKCKITEDPVSGAAYCLTAPYWFRRLNKNVMVSRQASRRGGTVYCKTIKKGRIILCGKAVLYSEAEIFVD</sequence>
<accession>A0A644ZD74</accession>
<dbReference type="AlphaFoldDB" id="A0A644ZD74"/>
<organism evidence="3">
    <name type="scientific">bioreactor metagenome</name>
    <dbReference type="NCBI Taxonomy" id="1076179"/>
    <lineage>
        <taxon>unclassified sequences</taxon>
        <taxon>metagenomes</taxon>
        <taxon>ecological metagenomes</taxon>
    </lineage>
</organism>
<dbReference type="Pfam" id="PF09693">
    <property type="entry name" value="Phage_XkdX"/>
    <property type="match status" value="1"/>
</dbReference>
<dbReference type="EMBL" id="VSSQ01007682">
    <property type="protein sequence ID" value="MPM36663.1"/>
    <property type="molecule type" value="Genomic_DNA"/>
</dbReference>